<gene>
    <name evidence="3" type="ORF">KUTeg_004049</name>
</gene>
<feature type="coiled-coil region" evidence="1">
    <location>
        <begin position="25"/>
        <end position="91"/>
    </location>
</feature>
<dbReference type="PANTHER" id="PTHR15726">
    <property type="entry name" value="RAB11-FAMILY INTERACTING PROTEIN"/>
    <property type="match status" value="1"/>
</dbReference>
<protein>
    <recommendedName>
        <fullName evidence="2">Rab11-FIP3/4 domain-containing protein</fullName>
    </recommendedName>
</protein>
<evidence type="ECO:0000313" key="4">
    <source>
        <dbReference type="Proteomes" id="UP001217089"/>
    </source>
</evidence>
<reference evidence="3 4" key="1">
    <citation type="submission" date="2022-12" db="EMBL/GenBank/DDBJ databases">
        <title>Chromosome-level genome of Tegillarca granosa.</title>
        <authorList>
            <person name="Kim J."/>
        </authorList>
    </citation>
    <scope>NUCLEOTIDE SEQUENCE [LARGE SCALE GENOMIC DNA]</scope>
    <source>
        <strain evidence="3">Teg-2019</strain>
        <tissue evidence="3">Adductor muscle</tissue>
    </source>
</reference>
<dbReference type="EMBL" id="JARBDR010000214">
    <property type="protein sequence ID" value="KAJ8318958.1"/>
    <property type="molecule type" value="Genomic_DNA"/>
</dbReference>
<feature type="coiled-coil region" evidence="1">
    <location>
        <begin position="125"/>
        <end position="152"/>
    </location>
</feature>
<evidence type="ECO:0000259" key="2">
    <source>
        <dbReference type="Pfam" id="PF25450"/>
    </source>
</evidence>
<dbReference type="Pfam" id="PF25450">
    <property type="entry name" value="Rab11-FIP3"/>
    <property type="match status" value="1"/>
</dbReference>
<keyword evidence="4" id="KW-1185">Reference proteome</keyword>
<dbReference type="InterPro" id="IPR051977">
    <property type="entry name" value="Rab11-interacting_regulator"/>
</dbReference>
<sequence>MNLTFSNNRVMSLEESIKDVEIKSNRKVAEEEKKIKDLMARLEQEKTEKVDFLEQRLQLLEVENQLLKAENPKLKLECDRLRVQKKKKEKKKKTPKNHKLFLYPLIISVTDFVTEIHCIVLVYEKVEAEEKLTEIEANYDILLKDHEDLKLKYDKERTSTGQLLDELGKELGDLRQYKIETDSIRTRNGSQGELPGRYHSLQLEFNQLSKAGSGRDTTFFYKLKFISLPYPEIYIA</sequence>
<evidence type="ECO:0000313" key="3">
    <source>
        <dbReference type="EMBL" id="KAJ8318958.1"/>
    </source>
</evidence>
<organism evidence="3 4">
    <name type="scientific">Tegillarca granosa</name>
    <name type="common">Malaysian cockle</name>
    <name type="synonym">Anadara granosa</name>
    <dbReference type="NCBI Taxonomy" id="220873"/>
    <lineage>
        <taxon>Eukaryota</taxon>
        <taxon>Metazoa</taxon>
        <taxon>Spiralia</taxon>
        <taxon>Lophotrochozoa</taxon>
        <taxon>Mollusca</taxon>
        <taxon>Bivalvia</taxon>
        <taxon>Autobranchia</taxon>
        <taxon>Pteriomorphia</taxon>
        <taxon>Arcoida</taxon>
        <taxon>Arcoidea</taxon>
        <taxon>Arcidae</taxon>
        <taxon>Tegillarca</taxon>
    </lineage>
</organism>
<name>A0ABQ9FTD1_TEGGR</name>
<evidence type="ECO:0000256" key="1">
    <source>
        <dbReference type="SAM" id="Coils"/>
    </source>
</evidence>
<keyword evidence="1" id="KW-0175">Coiled coil</keyword>
<feature type="domain" description="Rab11-FIP3/4" evidence="2">
    <location>
        <begin position="8"/>
        <end position="91"/>
    </location>
</feature>
<dbReference type="InterPro" id="IPR057316">
    <property type="entry name" value="Rab11-FIP3/4_dom"/>
</dbReference>
<dbReference type="Proteomes" id="UP001217089">
    <property type="component" value="Unassembled WGS sequence"/>
</dbReference>
<proteinExistence type="predicted"/>
<dbReference type="PANTHER" id="PTHR15726:SF7">
    <property type="entry name" value="NUCLEAR FALLOUT, ISOFORM J"/>
    <property type="match status" value="1"/>
</dbReference>
<accession>A0ABQ9FTD1</accession>
<comment type="caution">
    <text evidence="3">The sequence shown here is derived from an EMBL/GenBank/DDBJ whole genome shotgun (WGS) entry which is preliminary data.</text>
</comment>